<comment type="caution">
    <text evidence="3">The sequence shown here is derived from an EMBL/GenBank/DDBJ whole genome shotgun (WGS) entry which is preliminary data.</text>
</comment>
<name>A0A6P1DPQ7_9GAMM</name>
<keyword evidence="2" id="KW-1133">Transmembrane helix</keyword>
<feature type="region of interest" description="Disordered" evidence="1">
    <location>
        <begin position="115"/>
        <end position="148"/>
    </location>
</feature>
<evidence type="ECO:0000313" key="3">
    <source>
        <dbReference type="EMBL" id="NEX20257.1"/>
    </source>
</evidence>
<proteinExistence type="predicted"/>
<feature type="compositionally biased region" description="Pro residues" evidence="1">
    <location>
        <begin position="123"/>
        <end position="141"/>
    </location>
</feature>
<sequence>MAESLHPVAIHHLPPFITAPGETDVLFFVMAIFVLFAVIGIGIFYFKIHALPEQMAHRGQKVQFELVAVLALLALFTHNHLFWVAGLLLAFVPLPDFSTPLVSMARSLDRLAASAEPAASAPEPTPLPEAPGPADAPPHDPPVVQQET</sequence>
<organism evidence="3 4">
    <name type="scientific">Thiorhodococcus mannitoliphagus</name>
    <dbReference type="NCBI Taxonomy" id="329406"/>
    <lineage>
        <taxon>Bacteria</taxon>
        <taxon>Pseudomonadati</taxon>
        <taxon>Pseudomonadota</taxon>
        <taxon>Gammaproteobacteria</taxon>
        <taxon>Chromatiales</taxon>
        <taxon>Chromatiaceae</taxon>
        <taxon>Thiorhodococcus</taxon>
    </lineage>
</organism>
<evidence type="ECO:0000313" key="4">
    <source>
        <dbReference type="Proteomes" id="UP000471640"/>
    </source>
</evidence>
<keyword evidence="2" id="KW-0812">Transmembrane</keyword>
<evidence type="ECO:0000256" key="1">
    <source>
        <dbReference type="SAM" id="MobiDB-lite"/>
    </source>
</evidence>
<keyword evidence="2" id="KW-0472">Membrane</keyword>
<dbReference type="Proteomes" id="UP000471640">
    <property type="component" value="Unassembled WGS sequence"/>
</dbReference>
<dbReference type="RefSeq" id="WP_164653358.1">
    <property type="nucleotide sequence ID" value="NZ_JAAIJR010000024.1"/>
</dbReference>
<feature type="transmembrane region" description="Helical" evidence="2">
    <location>
        <begin position="66"/>
        <end position="92"/>
    </location>
</feature>
<dbReference type="EMBL" id="JAAIJR010000024">
    <property type="protein sequence ID" value="NEX20257.1"/>
    <property type="molecule type" value="Genomic_DNA"/>
</dbReference>
<accession>A0A6P1DPQ7</accession>
<evidence type="ECO:0000256" key="2">
    <source>
        <dbReference type="SAM" id="Phobius"/>
    </source>
</evidence>
<reference evidence="4" key="1">
    <citation type="journal article" date="2020" name="Microbiol. Resour. Announc.">
        <title>Draft Genome Sequences of Thiorhodococcus mannitoliphagus and Thiorhodococcus minor, Purple Sulfur Photosynthetic Bacteria in the Gammaproteobacterial Family Chromatiaceae.</title>
        <authorList>
            <person name="Aviles F.A."/>
            <person name="Meyer T.E."/>
            <person name="Kyndt J.A."/>
        </authorList>
    </citation>
    <scope>NUCLEOTIDE SEQUENCE [LARGE SCALE GENOMIC DNA]</scope>
    <source>
        <strain evidence="4">DSM 18266</strain>
    </source>
</reference>
<gene>
    <name evidence="3" type="ORF">G3480_08005</name>
</gene>
<dbReference type="AlphaFoldDB" id="A0A6P1DPQ7"/>
<keyword evidence="4" id="KW-1185">Reference proteome</keyword>
<protein>
    <submittedName>
        <fullName evidence="3">Uncharacterized protein</fullName>
    </submittedName>
</protein>
<reference evidence="3 4" key="2">
    <citation type="submission" date="2020-02" db="EMBL/GenBank/DDBJ databases">
        <title>Genome sequences of Thiorhodococcus mannitoliphagus and Thiorhodococcus minor, purple sulfur photosynthetic bacteria in the gammaproteobacterial family, Chromatiaceae.</title>
        <authorList>
            <person name="Aviles F.A."/>
            <person name="Meyer T.E."/>
            <person name="Kyndt J.A."/>
        </authorList>
    </citation>
    <scope>NUCLEOTIDE SEQUENCE [LARGE SCALE GENOMIC DNA]</scope>
    <source>
        <strain evidence="3 4">DSM 18266</strain>
    </source>
</reference>
<feature type="transmembrane region" description="Helical" evidence="2">
    <location>
        <begin position="25"/>
        <end position="46"/>
    </location>
</feature>